<keyword evidence="3" id="KW-1185">Reference proteome</keyword>
<reference evidence="4" key="1">
    <citation type="submission" date="2017-02" db="UniProtKB">
        <authorList>
            <consortium name="WormBaseParasite"/>
        </authorList>
    </citation>
    <scope>IDENTIFICATION</scope>
</reference>
<evidence type="ECO:0000256" key="1">
    <source>
        <dbReference type="SAM" id="MobiDB-lite"/>
    </source>
</evidence>
<proteinExistence type="predicted"/>
<organism evidence="4">
    <name type="scientific">Brugia timori</name>
    <dbReference type="NCBI Taxonomy" id="42155"/>
    <lineage>
        <taxon>Eukaryota</taxon>
        <taxon>Metazoa</taxon>
        <taxon>Ecdysozoa</taxon>
        <taxon>Nematoda</taxon>
        <taxon>Chromadorea</taxon>
        <taxon>Rhabditida</taxon>
        <taxon>Spirurina</taxon>
        <taxon>Spiruromorpha</taxon>
        <taxon>Filarioidea</taxon>
        <taxon>Onchocercidae</taxon>
        <taxon>Brugia</taxon>
    </lineage>
</organism>
<feature type="compositionally biased region" description="Polar residues" evidence="1">
    <location>
        <begin position="8"/>
        <end position="29"/>
    </location>
</feature>
<protein>
    <submittedName>
        <fullName evidence="4">BAG domain-containing protein</fullName>
    </submittedName>
</protein>
<gene>
    <name evidence="2" type="ORF">BTMF_LOCUS5453</name>
</gene>
<evidence type="ECO:0000313" key="3">
    <source>
        <dbReference type="Proteomes" id="UP000280834"/>
    </source>
</evidence>
<dbReference type="EMBL" id="UZAG01005868">
    <property type="protein sequence ID" value="VDO18103.1"/>
    <property type="molecule type" value="Genomic_DNA"/>
</dbReference>
<dbReference type="Proteomes" id="UP000280834">
    <property type="component" value="Unassembled WGS sequence"/>
</dbReference>
<feature type="region of interest" description="Disordered" evidence="1">
    <location>
        <begin position="1"/>
        <end position="48"/>
    </location>
</feature>
<name>A0A0R3QIH8_9BILA</name>
<dbReference type="AlphaFoldDB" id="A0A0R3QIH8"/>
<evidence type="ECO:0000313" key="2">
    <source>
        <dbReference type="EMBL" id="VDO18103.1"/>
    </source>
</evidence>
<accession>A0A0R3QIH8</accession>
<dbReference type="WBParaSite" id="BTMF_0000621501-mRNA-1">
    <property type="protein sequence ID" value="BTMF_0000621501-mRNA-1"/>
    <property type="gene ID" value="BTMF_0000621501"/>
</dbReference>
<evidence type="ECO:0000313" key="4">
    <source>
        <dbReference type="WBParaSite" id="BTMF_0000621501-mRNA-1"/>
    </source>
</evidence>
<reference evidence="2 3" key="2">
    <citation type="submission" date="2018-11" db="EMBL/GenBank/DDBJ databases">
        <authorList>
            <consortium name="Pathogen Informatics"/>
        </authorList>
    </citation>
    <scope>NUCLEOTIDE SEQUENCE [LARGE SCALE GENOMIC DNA]</scope>
</reference>
<sequence>MASDSETESGSNGTNPSNAANSTIPQSVNGVEKNTDDHSSPMDVDGNISPGTELSFLITQCRIASGDLNLSQELIETGISTNDTDMVKNELTDIDKCVVDFNTPHAKLVDLCQRKKLDITEHEDRRKKFLLTLKILKVKISKFLSTSGSTESAENG</sequence>